<dbReference type="Gene3D" id="3.10.129.10">
    <property type="entry name" value="Hotdog Thioesterase"/>
    <property type="match status" value="1"/>
</dbReference>
<sequence>MRLNKGDEVIYERTFTEKDLRDYAENANFWGKHHESPNDKGEYLLQGLLTASLTNKIGGDYDILMYRMEFDFLKKAYTGRKIKCVNIVDSVENKRGKNFIDITSDVYDENGDHLLHGFLKGILLD</sequence>
<gene>
    <name evidence="1" type="ORF">BIV18_02315</name>
</gene>
<reference evidence="1 2" key="1">
    <citation type="journal article" date="2016" name="Appl. Environ. Microbiol.">
        <title>Function and Phylogeny of Bacterial Butyryl Coenzyme A:Acetate Transferases and Their Diversity in the Proximal Colon of Swine.</title>
        <authorList>
            <person name="Trachsel J."/>
            <person name="Bayles D.O."/>
            <person name="Looft T."/>
            <person name="Levine U.Y."/>
            <person name="Allen H.K."/>
        </authorList>
    </citation>
    <scope>NUCLEOTIDE SEQUENCE [LARGE SCALE GENOMIC DNA]</scope>
    <source>
        <strain evidence="1 2">35-6-1</strain>
    </source>
</reference>
<dbReference type="EMBL" id="MJIH01000001">
    <property type="protein sequence ID" value="OLR64460.1"/>
    <property type="molecule type" value="Genomic_DNA"/>
</dbReference>
<dbReference type="SUPFAM" id="SSF54637">
    <property type="entry name" value="Thioesterase/thiol ester dehydrase-isomerase"/>
    <property type="match status" value="1"/>
</dbReference>
<dbReference type="AlphaFoldDB" id="A0A1U7LYG3"/>
<name>A0A1U7LYG3_9FIRM</name>
<comment type="caution">
    <text evidence="1">The sequence shown here is derived from an EMBL/GenBank/DDBJ whole genome shotgun (WGS) entry which is preliminary data.</text>
</comment>
<dbReference type="Proteomes" id="UP000187166">
    <property type="component" value="Unassembled WGS sequence"/>
</dbReference>
<accession>A0A1U7LYG3</accession>
<accession>A0A848RLT6</accession>
<dbReference type="STRING" id="1465756.BIV18_02315"/>
<organism evidence="1 2">
    <name type="scientific">Peptoniphilus porci</name>
    <dbReference type="NCBI Taxonomy" id="2652280"/>
    <lineage>
        <taxon>Bacteria</taxon>
        <taxon>Bacillati</taxon>
        <taxon>Bacillota</taxon>
        <taxon>Tissierellia</taxon>
        <taxon>Tissierellales</taxon>
        <taxon>Peptoniphilaceae</taxon>
        <taxon>Peptoniphilus</taxon>
    </lineage>
</organism>
<keyword evidence="2" id="KW-1185">Reference proteome</keyword>
<evidence type="ECO:0000313" key="2">
    <source>
        <dbReference type="Proteomes" id="UP000187166"/>
    </source>
</evidence>
<protein>
    <submittedName>
        <fullName evidence="1">Uncharacterized protein</fullName>
    </submittedName>
</protein>
<evidence type="ECO:0000313" key="1">
    <source>
        <dbReference type="EMBL" id="OLR64460.1"/>
    </source>
</evidence>
<proteinExistence type="predicted"/>
<dbReference type="eggNOG" id="COG2030">
    <property type="taxonomic scope" value="Bacteria"/>
</dbReference>
<dbReference type="RefSeq" id="WP_075659104.1">
    <property type="nucleotide sequence ID" value="NZ_JABDSR010000006.1"/>
</dbReference>
<dbReference type="InterPro" id="IPR029069">
    <property type="entry name" value="HotDog_dom_sf"/>
</dbReference>